<dbReference type="EMBL" id="PKKO01000006">
    <property type="protein sequence ID" value="PKY71500.1"/>
    <property type="molecule type" value="Genomic_DNA"/>
</dbReference>
<protein>
    <recommendedName>
        <fullName evidence="6">Oligoribonuclease</fullName>
    </recommendedName>
</protein>
<dbReference type="NCBIfam" id="NF003765">
    <property type="entry name" value="PRK05359.1"/>
    <property type="match status" value="1"/>
</dbReference>
<evidence type="ECO:0000313" key="9">
    <source>
        <dbReference type="Proteomes" id="UP000235122"/>
    </source>
</evidence>
<evidence type="ECO:0000313" key="8">
    <source>
        <dbReference type="EMBL" id="PKY71500.1"/>
    </source>
</evidence>
<reference evidence="8 9" key="1">
    <citation type="submission" date="2017-12" db="EMBL/GenBank/DDBJ databases">
        <title>Phylogenetic diversity of female urinary microbiome.</title>
        <authorList>
            <person name="Thomas-White K."/>
            <person name="Wolfe A.J."/>
        </authorList>
    </citation>
    <scope>NUCLEOTIDE SEQUENCE [LARGE SCALE GENOMIC DNA]</scope>
    <source>
        <strain evidence="8 9">UMB0402</strain>
    </source>
</reference>
<evidence type="ECO:0000256" key="1">
    <source>
        <dbReference type="ARBA" id="ARBA00009921"/>
    </source>
</evidence>
<evidence type="ECO:0000256" key="3">
    <source>
        <dbReference type="ARBA" id="ARBA00022801"/>
    </source>
</evidence>
<accession>A0A2I1IK49</accession>
<dbReference type="InterPro" id="IPR036397">
    <property type="entry name" value="RNaseH_sf"/>
</dbReference>
<dbReference type="GO" id="GO:0003676">
    <property type="term" value="F:nucleic acid binding"/>
    <property type="evidence" value="ECO:0007669"/>
    <property type="project" value="InterPro"/>
</dbReference>
<evidence type="ECO:0000256" key="5">
    <source>
        <dbReference type="ARBA" id="ARBA00057155"/>
    </source>
</evidence>
<dbReference type="FunFam" id="3.30.420.10:FF:000003">
    <property type="entry name" value="Oligoribonuclease"/>
    <property type="match status" value="1"/>
</dbReference>
<dbReference type="SMART" id="SM00479">
    <property type="entry name" value="EXOIII"/>
    <property type="match status" value="1"/>
</dbReference>
<dbReference type="Gene3D" id="3.30.420.10">
    <property type="entry name" value="Ribonuclease H-like superfamily/Ribonuclease H"/>
    <property type="match status" value="1"/>
</dbReference>
<dbReference type="STRING" id="33007.HMPREF3198_01776"/>
<evidence type="ECO:0000256" key="4">
    <source>
        <dbReference type="ARBA" id="ARBA00022839"/>
    </source>
</evidence>
<dbReference type="SUPFAM" id="SSF53098">
    <property type="entry name" value="Ribonuclease H-like"/>
    <property type="match status" value="1"/>
</dbReference>
<dbReference type="InterPro" id="IPR013520">
    <property type="entry name" value="Ribonucl_H"/>
</dbReference>
<name>A0A2I1IK49_9ACTO</name>
<keyword evidence="3" id="KW-0378">Hydrolase</keyword>
<dbReference type="CDD" id="cd06135">
    <property type="entry name" value="Orn"/>
    <property type="match status" value="1"/>
</dbReference>
<keyword evidence="9" id="KW-1185">Reference proteome</keyword>
<dbReference type="GO" id="GO:0000175">
    <property type="term" value="F:3'-5'-RNA exonuclease activity"/>
    <property type="evidence" value="ECO:0007669"/>
    <property type="project" value="InterPro"/>
</dbReference>
<evidence type="ECO:0000259" key="7">
    <source>
        <dbReference type="SMART" id="SM00479"/>
    </source>
</evidence>
<dbReference type="PANTHER" id="PTHR11046:SF0">
    <property type="entry name" value="OLIGORIBONUCLEASE, MITOCHONDRIAL"/>
    <property type="match status" value="1"/>
</dbReference>
<dbReference type="Proteomes" id="UP000235122">
    <property type="component" value="Unassembled WGS sequence"/>
</dbReference>
<keyword evidence="4" id="KW-0269">Exonuclease</keyword>
<comment type="similarity">
    <text evidence="1">Belongs to the oligoribonuclease family.</text>
</comment>
<sequence length="219" mass="24479">MSSEKTVQGTPLVWIDCEMTGLDLQKDCLIEVAVIITDANLKMLDAGFDILIKPKEGALENMNDFVRNMHTTSGLLDELDGAVDIATAEHAVLEYIKKFVPTAKKALLAGNSIGTDKSFLAKEMPQVIDYLHYRVIDVSSVKELARRWYPRTFFQAPEKHGGHRALADIVESLQELRYYRDVLWPHDEGPSTDECKEAAQAAIAHTKAETEKLGEPEVH</sequence>
<gene>
    <name evidence="8" type="ORF">CYJ19_09755</name>
</gene>
<comment type="function">
    <text evidence="5">3'-to-5' exoribonuclease specific for small oligoribonucleotides.</text>
</comment>
<feature type="domain" description="Exonuclease" evidence="7">
    <location>
        <begin position="11"/>
        <end position="185"/>
    </location>
</feature>
<dbReference type="GeneID" id="35866405"/>
<evidence type="ECO:0000256" key="2">
    <source>
        <dbReference type="ARBA" id="ARBA00022722"/>
    </source>
</evidence>
<keyword evidence="2" id="KW-0540">Nuclease</keyword>
<dbReference type="AlphaFoldDB" id="A0A2I1IK49"/>
<dbReference type="InterPro" id="IPR022894">
    <property type="entry name" value="Oligoribonuclease"/>
</dbReference>
<dbReference type="InterPro" id="IPR012337">
    <property type="entry name" value="RNaseH-like_sf"/>
</dbReference>
<dbReference type="RefSeq" id="WP_024332264.1">
    <property type="nucleotide sequence ID" value="NZ_JASOXK010000004.1"/>
</dbReference>
<comment type="caution">
    <text evidence="8">The sequence shown here is derived from an EMBL/GenBank/DDBJ whole genome shotgun (WGS) entry which is preliminary data.</text>
</comment>
<dbReference type="Pfam" id="PF00929">
    <property type="entry name" value="RNase_T"/>
    <property type="match status" value="1"/>
</dbReference>
<proteinExistence type="inferred from homology"/>
<dbReference type="PANTHER" id="PTHR11046">
    <property type="entry name" value="OLIGORIBONUCLEASE, MITOCHONDRIAL"/>
    <property type="match status" value="1"/>
</dbReference>
<organism evidence="8 9">
    <name type="scientific">Winkia neuii</name>
    <dbReference type="NCBI Taxonomy" id="33007"/>
    <lineage>
        <taxon>Bacteria</taxon>
        <taxon>Bacillati</taxon>
        <taxon>Actinomycetota</taxon>
        <taxon>Actinomycetes</taxon>
        <taxon>Actinomycetales</taxon>
        <taxon>Actinomycetaceae</taxon>
        <taxon>Winkia</taxon>
    </lineage>
</organism>
<evidence type="ECO:0000256" key="6">
    <source>
        <dbReference type="ARBA" id="ARBA00070964"/>
    </source>
</evidence>